<organism evidence="7 8">
    <name type="scientific">Paramuricea clavata</name>
    <name type="common">Red gorgonian</name>
    <name type="synonym">Violescent sea-whip</name>
    <dbReference type="NCBI Taxonomy" id="317549"/>
    <lineage>
        <taxon>Eukaryota</taxon>
        <taxon>Metazoa</taxon>
        <taxon>Cnidaria</taxon>
        <taxon>Anthozoa</taxon>
        <taxon>Octocorallia</taxon>
        <taxon>Malacalcyonacea</taxon>
        <taxon>Plexauridae</taxon>
        <taxon>Paramuricea</taxon>
    </lineage>
</organism>
<evidence type="ECO:0000313" key="7">
    <source>
        <dbReference type="EMBL" id="CAB4005042.1"/>
    </source>
</evidence>
<evidence type="ECO:0000256" key="2">
    <source>
        <dbReference type="ARBA" id="ARBA00022553"/>
    </source>
</evidence>
<keyword evidence="4" id="KW-0233">DNA recombination</keyword>
<dbReference type="PANTHER" id="PTHR46963">
    <property type="entry name" value="SIMILAR TO RIKEN CDNA E130308A19"/>
    <property type="match status" value="1"/>
</dbReference>
<dbReference type="GO" id="GO:0003677">
    <property type="term" value="F:DNA binding"/>
    <property type="evidence" value="ECO:0007669"/>
    <property type="project" value="InterPro"/>
</dbReference>
<gene>
    <name evidence="7" type="ORF">PACLA_8A008850</name>
</gene>
<dbReference type="GO" id="GO:0006310">
    <property type="term" value="P:DNA recombination"/>
    <property type="evidence" value="ECO:0007669"/>
    <property type="project" value="UniProtKB-KW"/>
</dbReference>
<protein>
    <submittedName>
        <fullName evidence="7">Zinc finger MYM-type 2-like</fullName>
    </submittedName>
</protein>
<dbReference type="GO" id="GO:0015074">
    <property type="term" value="P:DNA integration"/>
    <property type="evidence" value="ECO:0007669"/>
    <property type="project" value="InterPro"/>
</dbReference>
<dbReference type="InterPro" id="IPR013762">
    <property type="entry name" value="Integrase-like_cat_sf"/>
</dbReference>
<feature type="region of interest" description="Disordered" evidence="5">
    <location>
        <begin position="143"/>
        <end position="163"/>
    </location>
</feature>
<evidence type="ECO:0000256" key="3">
    <source>
        <dbReference type="ARBA" id="ARBA00022843"/>
    </source>
</evidence>
<keyword evidence="8" id="KW-1185">Reference proteome</keyword>
<dbReference type="InterPro" id="IPR042838">
    <property type="entry name" value="KIAA1958"/>
</dbReference>
<dbReference type="InterPro" id="IPR011010">
    <property type="entry name" value="DNA_brk_join_enz"/>
</dbReference>
<proteinExistence type="predicted"/>
<feature type="compositionally biased region" description="Basic and acidic residues" evidence="5">
    <location>
        <begin position="143"/>
        <end position="158"/>
    </location>
</feature>
<feature type="compositionally biased region" description="Polar residues" evidence="5">
    <location>
        <begin position="292"/>
        <end position="302"/>
    </location>
</feature>
<keyword evidence="2" id="KW-0597">Phosphoprotein</keyword>
<dbReference type="SUPFAM" id="SSF56349">
    <property type="entry name" value="DNA breaking-rejoining enzymes"/>
    <property type="match status" value="1"/>
</dbReference>
<dbReference type="AlphaFoldDB" id="A0A7D9E9H0"/>
<comment type="caution">
    <text evidence="7">The sequence shown here is derived from an EMBL/GenBank/DDBJ whole genome shotgun (WGS) entry which is preliminary data.</text>
</comment>
<dbReference type="Proteomes" id="UP001152795">
    <property type="component" value="Unassembled WGS sequence"/>
</dbReference>
<keyword evidence="1" id="KW-1017">Isopeptide bond</keyword>
<name>A0A7D9E9H0_PARCT</name>
<accession>A0A7D9E9H0</accession>
<evidence type="ECO:0000256" key="5">
    <source>
        <dbReference type="SAM" id="MobiDB-lite"/>
    </source>
</evidence>
<feature type="domain" description="ZMYM2-like/QRICH1 C-terminal" evidence="6">
    <location>
        <begin position="80"/>
        <end position="227"/>
    </location>
</feature>
<dbReference type="OrthoDB" id="5985895at2759"/>
<evidence type="ECO:0000256" key="1">
    <source>
        <dbReference type="ARBA" id="ARBA00022499"/>
    </source>
</evidence>
<feature type="region of interest" description="Disordered" evidence="5">
    <location>
        <begin position="289"/>
        <end position="309"/>
    </location>
</feature>
<evidence type="ECO:0000259" key="6">
    <source>
        <dbReference type="Pfam" id="PF12012"/>
    </source>
</evidence>
<keyword evidence="3" id="KW-0832">Ubl conjugation</keyword>
<dbReference type="InterPro" id="IPR021893">
    <property type="entry name" value="ZMYM2-like_C"/>
</dbReference>
<evidence type="ECO:0000256" key="4">
    <source>
        <dbReference type="ARBA" id="ARBA00023172"/>
    </source>
</evidence>
<dbReference type="EMBL" id="CACRXK020005079">
    <property type="protein sequence ID" value="CAB4005042.1"/>
    <property type="molecule type" value="Genomic_DNA"/>
</dbReference>
<dbReference type="PANTHER" id="PTHR46963:SF2">
    <property type="match status" value="1"/>
</dbReference>
<dbReference type="Gene3D" id="1.10.443.10">
    <property type="entry name" value="Intergrase catalytic core"/>
    <property type="match status" value="1"/>
</dbReference>
<reference evidence="7" key="1">
    <citation type="submission" date="2020-04" db="EMBL/GenBank/DDBJ databases">
        <authorList>
            <person name="Alioto T."/>
            <person name="Alioto T."/>
            <person name="Gomez Garrido J."/>
        </authorList>
    </citation>
    <scope>NUCLEOTIDE SEQUENCE</scope>
    <source>
        <strain evidence="7">A484AB</strain>
    </source>
</reference>
<evidence type="ECO:0000313" key="8">
    <source>
        <dbReference type="Proteomes" id="UP001152795"/>
    </source>
</evidence>
<sequence>MSEFFAAVLSADGSEYEPLSLRSIFASFNRHLKEKDYPEQIIESPCFNKTREALKAKQKELKSLGKGSKPNAAHSLSDEEVDLLYERGEFGTHSARALVNMLWWKNTTHFGLRGCRENRDVRWGDIRLRMDTSGLEFLEYTERQTKTRSGENPRDLRKVKPTMWPCNDRKRDPILAYKRFAEKRPPEACTPDSPFYLGIDHTKHPSIWFTKQPMGKNTINNLLKNMCRNAGIRDEEQKLSNHSARKTMVKKLKENHIPDTDIIQVTGHNNLMSLNTYDELSNDRMRRMSGILSGSDNNKANDSSTPGSGLSGLLSGSAISGGTFNITVNACQSSTLLPTWSSTTNIQAEKRKRVILQSDSDDD</sequence>
<dbReference type="Pfam" id="PF12012">
    <property type="entry name" value="DUF3504"/>
    <property type="match status" value="1"/>
</dbReference>